<accession>A0AAU8U2F5</accession>
<sequence>MTLLLNVKDIRGLVDMAETVNIVERTYHEMGQGKVINPSKVNLDLGETGNYPFYDGFMNAMPAYIDWLNMAGMKWIGGFYGGRRAAGFPYMTGMILLLDPHVGRFLSVMDGAYITNLRTGAQTAVALSYFNLGESISLGMFGAGTQARTQVIAITKRYKINRLVVWNHRRSTAEAFKEDIAHLIDGEVIIADKPEDATDNDVLITVTGATAPFITGDMIKPGTIIMPMGSRGEITDDIIINVDHIYVDHRAQALHRGALKKLTDEGRLSEKDITADFGQLATGQVAPKHNENTTTIVIPIGIGALDVAVAGYVYHKAMIQGLGQQFDFDLLGGDNTINYMEPDLEKQ</sequence>
<evidence type="ECO:0000313" key="2">
    <source>
        <dbReference type="Proteomes" id="UP000066986"/>
    </source>
</evidence>
<evidence type="ECO:0000313" key="1">
    <source>
        <dbReference type="EMBL" id="AMC00539.1"/>
    </source>
</evidence>
<organism evidence="1 2">
    <name type="scientific">Aerococcus viridans</name>
    <dbReference type="NCBI Taxonomy" id="1377"/>
    <lineage>
        <taxon>Bacteria</taxon>
        <taxon>Bacillati</taxon>
        <taxon>Bacillota</taxon>
        <taxon>Bacilli</taxon>
        <taxon>Lactobacillales</taxon>
        <taxon>Aerococcaceae</taxon>
        <taxon>Aerococcus</taxon>
    </lineage>
</organism>
<proteinExistence type="predicted"/>
<dbReference type="PANTHER" id="PTHR13812">
    <property type="entry name" value="KETIMINE REDUCTASE MU-CRYSTALLIN"/>
    <property type="match status" value="1"/>
</dbReference>
<dbReference type="InterPro" id="IPR003462">
    <property type="entry name" value="ODC_Mu_crystall"/>
</dbReference>
<reference evidence="2" key="2">
    <citation type="submission" date="2016-01" db="EMBL/GenBank/DDBJ databases">
        <title>Six Aerococcus type strain genome sequencing and assembly using PacBio and Illumina Hiseq.</title>
        <authorList>
            <person name="Carkaci D."/>
            <person name="Dargis R."/>
            <person name="Nielsen X.C."/>
            <person name="Skovgaard O."/>
            <person name="Fuursted K."/>
            <person name="Christensen J.J."/>
        </authorList>
    </citation>
    <scope>NUCLEOTIDE SEQUENCE [LARGE SCALE GENOMIC DNA]</scope>
    <source>
        <strain evidence="2">CCUG4311</strain>
    </source>
</reference>
<dbReference type="Gene3D" id="3.30.1780.10">
    <property type="entry name" value="ornithine cyclodeaminase, domain 1"/>
    <property type="match status" value="1"/>
</dbReference>
<dbReference type="AlphaFoldDB" id="A0AAU8U2F5"/>
<dbReference type="PANTHER" id="PTHR13812:SF19">
    <property type="entry name" value="KETIMINE REDUCTASE MU-CRYSTALLIN"/>
    <property type="match status" value="1"/>
</dbReference>
<dbReference type="SUPFAM" id="SSF51735">
    <property type="entry name" value="NAD(P)-binding Rossmann-fold domains"/>
    <property type="match status" value="1"/>
</dbReference>
<dbReference type="Gene3D" id="3.40.50.720">
    <property type="entry name" value="NAD(P)-binding Rossmann-like Domain"/>
    <property type="match status" value="1"/>
</dbReference>
<dbReference type="GeneID" id="32029796"/>
<dbReference type="InterPro" id="IPR023401">
    <property type="entry name" value="ODC_N"/>
</dbReference>
<dbReference type="EMBL" id="CP014164">
    <property type="protein sequence ID" value="AMC00539.1"/>
    <property type="molecule type" value="Genomic_DNA"/>
</dbReference>
<dbReference type="RefSeq" id="WP_003141849.1">
    <property type="nucleotide sequence ID" value="NZ_CP014164.1"/>
</dbReference>
<name>A0AAU8U2F5_9LACT</name>
<protein>
    <submittedName>
        <fullName evidence="1">Ornithine cyclodeaminase</fullName>
    </submittedName>
</protein>
<gene>
    <name evidence="1" type="ORF">AWM76_02590</name>
</gene>
<dbReference type="KEGG" id="avs:AWM76_02590"/>
<reference evidence="1 2" key="1">
    <citation type="journal article" date="2016" name="Genome Announc.">
        <title>Complete Genome Sequences of Aerococcus christensenii CCUG 28831T, Aerococcus sanguinicola CCUG 43001T, Aerococcus urinae CCUG 36881T, Aerococcus urinaeequi CCUG 28094T, Aerococcus urinaehominis CCUG 42038 BT, and Aerococcus viridans CCUG 4311T.</title>
        <authorList>
            <person name="Carkaci D."/>
            <person name="Dargis R."/>
            <person name="Nielsen X.C."/>
            <person name="Skovgaard O."/>
            <person name="Fuursted K."/>
            <person name="Christensen J.J."/>
        </authorList>
    </citation>
    <scope>NUCLEOTIDE SEQUENCE [LARGE SCALE GENOMIC DNA]</scope>
    <source>
        <strain evidence="1 2">CCUG4311</strain>
    </source>
</reference>
<dbReference type="InterPro" id="IPR036291">
    <property type="entry name" value="NAD(P)-bd_dom_sf"/>
</dbReference>
<dbReference type="PIRSF" id="PIRSF001439">
    <property type="entry name" value="CryM"/>
    <property type="match status" value="1"/>
</dbReference>
<dbReference type="GO" id="GO:0005737">
    <property type="term" value="C:cytoplasm"/>
    <property type="evidence" value="ECO:0007669"/>
    <property type="project" value="TreeGrafter"/>
</dbReference>
<dbReference type="Pfam" id="PF02423">
    <property type="entry name" value="OCD_Mu_crystall"/>
    <property type="match status" value="1"/>
</dbReference>
<dbReference type="Proteomes" id="UP000066986">
    <property type="component" value="Chromosome"/>
</dbReference>